<protein>
    <recommendedName>
        <fullName evidence="3">2'-5' RNA ligase</fullName>
    </recommendedName>
</protein>
<sequence>MNRSVYPMAYWTYEFVPFDSPRSGDWVADFRQFLGQLDSCIALLSERELFIPSQIQCLNWGASGPGSRHHEEFVDIAYTPGTRFDQLVLEEVKRQQHLRDDLFPSMIIINGRTRLVGDKGKLSTYDRLLSIHVHFSCRDFEIFPHSDAWLPFSFDARTPTEAYEVNAARLNAAIDDLERFCTREDTDGQHCRYCLMEGGRLDNYRVEGLPVGVDPALWWDGR</sequence>
<dbReference type="RefSeq" id="WP_167221051.1">
    <property type="nucleotide sequence ID" value="NZ_VUYU01000001.1"/>
</dbReference>
<evidence type="ECO:0000313" key="1">
    <source>
        <dbReference type="EMBL" id="NHZ32340.1"/>
    </source>
</evidence>
<comment type="caution">
    <text evidence="1">The sequence shown here is derived from an EMBL/GenBank/DDBJ whole genome shotgun (WGS) entry which is preliminary data.</text>
</comment>
<gene>
    <name evidence="1" type="ORF">F0185_01865</name>
</gene>
<organism evidence="1 2">
    <name type="scientific">Massilia rubra</name>
    <dbReference type="NCBI Taxonomy" id="2607910"/>
    <lineage>
        <taxon>Bacteria</taxon>
        <taxon>Pseudomonadati</taxon>
        <taxon>Pseudomonadota</taxon>
        <taxon>Betaproteobacteria</taxon>
        <taxon>Burkholderiales</taxon>
        <taxon>Oxalobacteraceae</taxon>
        <taxon>Telluria group</taxon>
        <taxon>Massilia</taxon>
    </lineage>
</organism>
<evidence type="ECO:0008006" key="3">
    <source>
        <dbReference type="Google" id="ProtNLM"/>
    </source>
</evidence>
<proteinExistence type="predicted"/>
<name>A0ABX0LIR1_9BURK</name>
<reference evidence="1 2" key="1">
    <citation type="submission" date="2019-09" db="EMBL/GenBank/DDBJ databases">
        <title>Taxonomy of Antarctic Massilia spp.: description of Massilia rubra sp. nov., Massilia aquatica sp. nov., Massilia mucilaginosa sp. nov., Massilia frigida sp. nov. isolated from streams, lakes and regoliths.</title>
        <authorList>
            <person name="Holochova P."/>
            <person name="Sedlacek I."/>
            <person name="Kralova S."/>
            <person name="Maslanova I."/>
            <person name="Busse H.-J."/>
            <person name="Stankova E."/>
            <person name="Vrbovska V."/>
            <person name="Kovarovic V."/>
            <person name="Bartak M."/>
            <person name="Svec P."/>
            <person name="Pantucek R."/>
        </authorList>
    </citation>
    <scope>NUCLEOTIDE SEQUENCE [LARGE SCALE GENOMIC DNA]</scope>
    <source>
        <strain evidence="1 2">CCM 8692</strain>
    </source>
</reference>
<keyword evidence="2" id="KW-1185">Reference proteome</keyword>
<dbReference type="Proteomes" id="UP000785613">
    <property type="component" value="Unassembled WGS sequence"/>
</dbReference>
<dbReference type="EMBL" id="VUYU01000001">
    <property type="protein sequence ID" value="NHZ32340.1"/>
    <property type="molecule type" value="Genomic_DNA"/>
</dbReference>
<evidence type="ECO:0000313" key="2">
    <source>
        <dbReference type="Proteomes" id="UP000785613"/>
    </source>
</evidence>
<accession>A0ABX0LIR1</accession>